<evidence type="ECO:0000313" key="2">
    <source>
        <dbReference type="EMBL" id="GKU96804.1"/>
    </source>
</evidence>
<evidence type="ECO:0000313" key="3">
    <source>
        <dbReference type="Proteomes" id="UP001054252"/>
    </source>
</evidence>
<evidence type="ECO:0000256" key="1">
    <source>
        <dbReference type="SAM" id="Coils"/>
    </source>
</evidence>
<gene>
    <name evidence="2" type="ORF">SLEP1_g9997</name>
</gene>
<keyword evidence="3" id="KW-1185">Reference proteome</keyword>
<protein>
    <submittedName>
        <fullName evidence="2">Uncharacterized protein</fullName>
    </submittedName>
</protein>
<reference evidence="2 3" key="1">
    <citation type="journal article" date="2021" name="Commun. Biol.">
        <title>The genome of Shorea leprosula (Dipterocarpaceae) highlights the ecological relevance of drought in aseasonal tropical rainforests.</title>
        <authorList>
            <person name="Ng K.K.S."/>
            <person name="Kobayashi M.J."/>
            <person name="Fawcett J.A."/>
            <person name="Hatakeyama M."/>
            <person name="Paape T."/>
            <person name="Ng C.H."/>
            <person name="Ang C.C."/>
            <person name="Tnah L.H."/>
            <person name="Lee C.T."/>
            <person name="Nishiyama T."/>
            <person name="Sese J."/>
            <person name="O'Brien M.J."/>
            <person name="Copetti D."/>
            <person name="Mohd Noor M.I."/>
            <person name="Ong R.C."/>
            <person name="Putra M."/>
            <person name="Sireger I.Z."/>
            <person name="Indrioko S."/>
            <person name="Kosugi Y."/>
            <person name="Izuno A."/>
            <person name="Isagi Y."/>
            <person name="Lee S.L."/>
            <person name="Shimizu K.K."/>
        </authorList>
    </citation>
    <scope>NUCLEOTIDE SEQUENCE [LARGE SCALE GENOMIC DNA]</scope>
    <source>
        <strain evidence="2">214</strain>
    </source>
</reference>
<organism evidence="2 3">
    <name type="scientific">Rubroshorea leprosula</name>
    <dbReference type="NCBI Taxonomy" id="152421"/>
    <lineage>
        <taxon>Eukaryota</taxon>
        <taxon>Viridiplantae</taxon>
        <taxon>Streptophyta</taxon>
        <taxon>Embryophyta</taxon>
        <taxon>Tracheophyta</taxon>
        <taxon>Spermatophyta</taxon>
        <taxon>Magnoliopsida</taxon>
        <taxon>eudicotyledons</taxon>
        <taxon>Gunneridae</taxon>
        <taxon>Pentapetalae</taxon>
        <taxon>rosids</taxon>
        <taxon>malvids</taxon>
        <taxon>Malvales</taxon>
        <taxon>Dipterocarpaceae</taxon>
        <taxon>Rubroshorea</taxon>
    </lineage>
</organism>
<sequence length="103" mass="11735">MLFSFIEAAGSGRKWRGLAWRSEEIGGESHRADLGGGRPSREQNKKELALREKASIQQKLDSKFEELSKLKLECSRLEKGNMALAKELTVLKLCLHEFFHYLA</sequence>
<name>A0AAV5II12_9ROSI</name>
<dbReference type="Proteomes" id="UP001054252">
    <property type="component" value="Unassembled WGS sequence"/>
</dbReference>
<accession>A0AAV5II12</accession>
<comment type="caution">
    <text evidence="2">The sequence shown here is derived from an EMBL/GenBank/DDBJ whole genome shotgun (WGS) entry which is preliminary data.</text>
</comment>
<dbReference type="AlphaFoldDB" id="A0AAV5II12"/>
<keyword evidence="1" id="KW-0175">Coiled coil</keyword>
<feature type="coiled-coil region" evidence="1">
    <location>
        <begin position="53"/>
        <end position="87"/>
    </location>
</feature>
<dbReference type="EMBL" id="BPVZ01000010">
    <property type="protein sequence ID" value="GKU96804.1"/>
    <property type="molecule type" value="Genomic_DNA"/>
</dbReference>
<proteinExistence type="predicted"/>